<protein>
    <submittedName>
        <fullName evidence="6">Bifunctional 4-hydroxy-2-oxoglutarate aldolase/2-dehydro-3-deoxy-phosphogluconate aldolase</fullName>
    </submittedName>
</protein>
<keyword evidence="7" id="KW-1185">Reference proteome</keyword>
<dbReference type="InterPro" id="IPR013785">
    <property type="entry name" value="Aldolase_TIM"/>
</dbReference>
<evidence type="ECO:0000256" key="3">
    <source>
        <dbReference type="ARBA" id="ARBA00011233"/>
    </source>
</evidence>
<accession>A0ABU2H8J3</accession>
<dbReference type="Proteomes" id="UP001250214">
    <property type="component" value="Unassembled WGS sequence"/>
</dbReference>
<evidence type="ECO:0000256" key="1">
    <source>
        <dbReference type="ARBA" id="ARBA00004761"/>
    </source>
</evidence>
<comment type="subunit">
    <text evidence="3">Homotrimer.</text>
</comment>
<dbReference type="SUPFAM" id="SSF51569">
    <property type="entry name" value="Aldolase"/>
    <property type="match status" value="1"/>
</dbReference>
<evidence type="ECO:0000256" key="5">
    <source>
        <dbReference type="ARBA" id="ARBA00023277"/>
    </source>
</evidence>
<keyword evidence="5" id="KW-0119">Carbohydrate metabolism</keyword>
<dbReference type="CDD" id="cd00452">
    <property type="entry name" value="KDPG_aldolase"/>
    <property type="match status" value="1"/>
</dbReference>
<evidence type="ECO:0000256" key="2">
    <source>
        <dbReference type="ARBA" id="ARBA00006906"/>
    </source>
</evidence>
<comment type="pathway">
    <text evidence="1">Carbohydrate acid metabolism.</text>
</comment>
<evidence type="ECO:0000256" key="4">
    <source>
        <dbReference type="ARBA" id="ARBA00023239"/>
    </source>
</evidence>
<dbReference type="Gene3D" id="3.20.20.70">
    <property type="entry name" value="Aldolase class I"/>
    <property type="match status" value="1"/>
</dbReference>
<keyword evidence="4" id="KW-0456">Lyase</keyword>
<dbReference type="PANTHER" id="PTHR30246">
    <property type="entry name" value="2-KETO-3-DEOXY-6-PHOSPHOGLUCONATE ALDOLASE"/>
    <property type="match status" value="1"/>
</dbReference>
<reference evidence="7" key="1">
    <citation type="submission" date="2023-07" db="EMBL/GenBank/DDBJ databases">
        <title>Novel species in the genus Lipingzhangella isolated from Sambhar Salt Lake.</title>
        <authorList>
            <person name="Jiya N."/>
            <person name="Kajale S."/>
            <person name="Sharma A."/>
        </authorList>
    </citation>
    <scope>NUCLEOTIDE SEQUENCE [LARGE SCALE GENOMIC DNA]</scope>
    <source>
        <strain evidence="7">LS1_29</strain>
    </source>
</reference>
<dbReference type="Pfam" id="PF01081">
    <property type="entry name" value="Aldolase"/>
    <property type="match status" value="1"/>
</dbReference>
<dbReference type="EMBL" id="JAVLVT010000006">
    <property type="protein sequence ID" value="MDS1271627.1"/>
    <property type="molecule type" value="Genomic_DNA"/>
</dbReference>
<dbReference type="InterPro" id="IPR000887">
    <property type="entry name" value="Aldlse_KDPG_KHG"/>
</dbReference>
<gene>
    <name evidence="6" type="ORF">RIF23_15130</name>
</gene>
<name>A0ABU2H8J3_9ACTN</name>
<evidence type="ECO:0000313" key="7">
    <source>
        <dbReference type="Proteomes" id="UP001250214"/>
    </source>
</evidence>
<dbReference type="RefSeq" id="WP_310913173.1">
    <property type="nucleotide sequence ID" value="NZ_JAVLVT010000006.1"/>
</dbReference>
<organism evidence="6 7">
    <name type="scientific">Lipingzhangella rawalii</name>
    <dbReference type="NCBI Taxonomy" id="2055835"/>
    <lineage>
        <taxon>Bacteria</taxon>
        <taxon>Bacillati</taxon>
        <taxon>Actinomycetota</taxon>
        <taxon>Actinomycetes</taxon>
        <taxon>Streptosporangiales</taxon>
        <taxon>Nocardiopsidaceae</taxon>
        <taxon>Lipingzhangella</taxon>
    </lineage>
</organism>
<sequence>MGQPMTRADSGSTQASDTGARSAWADFFAGEFAEMPLVVILRGVAERQALATARAAWAAGIRLVEVTVETQQGLATLETLARAAPRGVPVGAGTVTTPALLERAVAAGAGFGVAPGLDVDTVQAADQQGLPFLPGVATPTEAGNAFRLGLRAVKAFPASVLGPRWVRALSGPFPQLRMVATGGVTQDTAPDFLSAGALAVGVGQTSATPDTLPTLVEAVAPWAVRSRPGVH</sequence>
<comment type="similarity">
    <text evidence="2">Belongs to the KHG/KDPG aldolase family.</text>
</comment>
<dbReference type="PANTHER" id="PTHR30246:SF1">
    <property type="entry name" value="2-DEHYDRO-3-DEOXY-6-PHOSPHOGALACTONATE ALDOLASE-RELATED"/>
    <property type="match status" value="1"/>
</dbReference>
<comment type="caution">
    <text evidence="6">The sequence shown here is derived from an EMBL/GenBank/DDBJ whole genome shotgun (WGS) entry which is preliminary data.</text>
</comment>
<proteinExistence type="inferred from homology"/>
<evidence type="ECO:0000313" key="6">
    <source>
        <dbReference type="EMBL" id="MDS1271627.1"/>
    </source>
</evidence>